<dbReference type="GO" id="GO:0016020">
    <property type="term" value="C:membrane"/>
    <property type="evidence" value="ECO:0007669"/>
    <property type="project" value="TreeGrafter"/>
</dbReference>
<reference evidence="4" key="2">
    <citation type="submission" date="2010-04" db="EMBL/GenBank/DDBJ databases">
        <authorList>
            <person name="Buell R."/>
            <person name="Hamilton J."/>
            <person name="Hostetler J."/>
        </authorList>
    </citation>
    <scope>NUCLEOTIDE SEQUENCE [LARGE SCALE GENOMIC DNA]</scope>
    <source>
        <strain evidence="4">DAOM:BR144</strain>
    </source>
</reference>
<dbReference type="EnsemblProtists" id="PYU1_T008136">
    <property type="protein sequence ID" value="PYU1_T008136"/>
    <property type="gene ID" value="PYU1_G008120"/>
</dbReference>
<proteinExistence type="predicted"/>
<dbReference type="GO" id="GO:0001727">
    <property type="term" value="F:lipid kinase activity"/>
    <property type="evidence" value="ECO:0007669"/>
    <property type="project" value="UniProtKB-ARBA"/>
</dbReference>
<evidence type="ECO:0000256" key="1">
    <source>
        <dbReference type="SAM" id="MobiDB-lite"/>
    </source>
</evidence>
<feature type="region of interest" description="Disordered" evidence="1">
    <location>
        <begin position="126"/>
        <end position="204"/>
    </location>
</feature>
<feature type="region of interest" description="Disordered" evidence="1">
    <location>
        <begin position="78"/>
        <end position="100"/>
    </location>
</feature>
<dbReference type="InterPro" id="IPR017438">
    <property type="entry name" value="ATP-NAD_kinase_N"/>
</dbReference>
<dbReference type="GO" id="GO:0016773">
    <property type="term" value="F:phosphotransferase activity, alcohol group as acceptor"/>
    <property type="evidence" value="ECO:0007669"/>
    <property type="project" value="UniProtKB-ARBA"/>
</dbReference>
<evidence type="ECO:0000313" key="3">
    <source>
        <dbReference type="EnsemblProtists" id="PYU1_T008136"/>
    </source>
</evidence>
<reference evidence="3" key="3">
    <citation type="submission" date="2015-02" db="UniProtKB">
        <authorList>
            <consortium name="EnsemblProtists"/>
        </authorList>
    </citation>
    <scope>IDENTIFICATION</scope>
    <source>
        <strain evidence="3">DAOM BR144</strain>
    </source>
</reference>
<dbReference type="STRING" id="431595.K3WT42"/>
<dbReference type="Gene3D" id="3.40.50.10330">
    <property type="entry name" value="Probable inorganic polyphosphate/atp-NAD kinase, domain 1"/>
    <property type="match status" value="1"/>
</dbReference>
<dbReference type="Gene3D" id="2.60.200.40">
    <property type="match status" value="1"/>
</dbReference>
<dbReference type="AlphaFoldDB" id="K3WT42"/>
<dbReference type="InParanoid" id="K3WT42"/>
<protein>
    <recommendedName>
        <fullName evidence="2">DAGKc domain-containing protein</fullName>
    </recommendedName>
</protein>
<dbReference type="Pfam" id="PF00781">
    <property type="entry name" value="DAGK_cat"/>
    <property type="match status" value="1"/>
</dbReference>
<dbReference type="VEuPathDB" id="FungiDB:PYU1_G008120"/>
<dbReference type="InterPro" id="IPR016064">
    <property type="entry name" value="NAD/diacylglycerol_kinase_sf"/>
</dbReference>
<dbReference type="HOGENOM" id="CLU_013826_1_0_1"/>
<accession>K3WT42</accession>
<feature type="compositionally biased region" description="Polar residues" evidence="1">
    <location>
        <begin position="134"/>
        <end position="144"/>
    </location>
</feature>
<feature type="domain" description="DAGKc" evidence="2">
    <location>
        <begin position="360"/>
        <end position="501"/>
    </location>
</feature>
<dbReference type="EMBL" id="GL376619">
    <property type="status" value="NOT_ANNOTATED_CDS"/>
    <property type="molecule type" value="Genomic_DNA"/>
</dbReference>
<feature type="compositionally biased region" description="Polar residues" evidence="1">
    <location>
        <begin position="168"/>
        <end position="200"/>
    </location>
</feature>
<keyword evidence="4" id="KW-1185">Reference proteome</keyword>
<dbReference type="GO" id="GO:0005737">
    <property type="term" value="C:cytoplasm"/>
    <property type="evidence" value="ECO:0007669"/>
    <property type="project" value="TreeGrafter"/>
</dbReference>
<dbReference type="InterPro" id="IPR001206">
    <property type="entry name" value="Diacylglycerol_kinase_cat_dom"/>
</dbReference>
<dbReference type="OMA" id="FRVHFFR"/>
<sequence>MQSHLDANPSPRFDDGLGDSYATHYGALSDAAAQERGDDGVGTPPGPGGSFPSASYGSRFASSYGSNHVMASFASSSILSPRESDPVARLQESQTATDTKHAHFFGASTFPTSTGPFYTQQHSDEILTPKSPEPENSTSSSQVQHEFASGHEHQEQSAAAPSVPLSPGSRQQQLSPGSRHSQHSKLSTLSKGGTTYVTRKSLTRESARELAKTALSVRATSVGDVTFENPHESNLRESIRRVQAYSRREVPLDYEITAKVRYHRRVCEIRMDRDVISWYRGMRHKGSIDTDDLVGAEAPASRPGYFRVHFFRKGRGTGASALRRTHSYVDFASDDTQVIDTWVRTIQELVRWQARAPSLAEKRRIKIVVNPHSGKRRARKIWLETVKPFFDLAQFDYVIEETTYSGHGIDMGKSYSADDGFEALVFIGGDGTLCEFMNGLLSRPEHEWREIVVSTPISLISAGTQNAFGTGVGIPTIEAAVFCIIKRKIRPLDVITTAAAREPEKVHYSYCGVGWGVAGDIAAESERYRWLGTSRYAFLKVKRAALMPKKHTGRVRYVLTDPQPPLCKYDDIRDMGALDQFEVEEGNVYDQERGVSTNRKSWGGFGGGLRSPASRKRYPDAMWKEETGKYMVVGVVNAAPDGAFAHPSDGNLDLIISRKGNLWRSLQLGILYLFGKELRSPLITYVKVKAVMIDPDQQDDCMNMDGEVLANGPWKIEVIPSLFKALSEK</sequence>
<feature type="region of interest" description="Disordered" evidence="1">
    <location>
        <begin position="1"/>
        <end position="54"/>
    </location>
</feature>
<dbReference type="PANTHER" id="PTHR12358">
    <property type="entry name" value="SPHINGOSINE KINASE"/>
    <property type="match status" value="1"/>
</dbReference>
<dbReference type="PROSITE" id="PS50146">
    <property type="entry name" value="DAGK"/>
    <property type="match status" value="1"/>
</dbReference>
<evidence type="ECO:0000259" key="2">
    <source>
        <dbReference type="PROSITE" id="PS50146"/>
    </source>
</evidence>
<reference evidence="4" key="1">
    <citation type="journal article" date="2010" name="Genome Biol.">
        <title>Genome sequence of the necrotrophic plant pathogen Pythium ultimum reveals original pathogenicity mechanisms and effector repertoire.</title>
        <authorList>
            <person name="Levesque C.A."/>
            <person name="Brouwer H."/>
            <person name="Cano L."/>
            <person name="Hamilton J.P."/>
            <person name="Holt C."/>
            <person name="Huitema E."/>
            <person name="Raffaele S."/>
            <person name="Robideau G.P."/>
            <person name="Thines M."/>
            <person name="Win J."/>
            <person name="Zerillo M.M."/>
            <person name="Beakes G.W."/>
            <person name="Boore J.L."/>
            <person name="Busam D."/>
            <person name="Dumas B."/>
            <person name="Ferriera S."/>
            <person name="Fuerstenberg S.I."/>
            <person name="Gachon C.M."/>
            <person name="Gaulin E."/>
            <person name="Govers F."/>
            <person name="Grenville-Briggs L."/>
            <person name="Horner N."/>
            <person name="Hostetler J."/>
            <person name="Jiang R.H."/>
            <person name="Johnson J."/>
            <person name="Krajaejun T."/>
            <person name="Lin H."/>
            <person name="Meijer H.J."/>
            <person name="Moore B."/>
            <person name="Morris P."/>
            <person name="Phuntmart V."/>
            <person name="Puiu D."/>
            <person name="Shetty J."/>
            <person name="Stajich J.E."/>
            <person name="Tripathy S."/>
            <person name="Wawra S."/>
            <person name="van West P."/>
            <person name="Whitty B.R."/>
            <person name="Coutinho P.M."/>
            <person name="Henrissat B."/>
            <person name="Martin F."/>
            <person name="Thomas P.D."/>
            <person name="Tyler B.M."/>
            <person name="De Vries R.P."/>
            <person name="Kamoun S."/>
            <person name="Yandell M."/>
            <person name="Tisserat N."/>
            <person name="Buell C.R."/>
        </authorList>
    </citation>
    <scope>NUCLEOTIDE SEQUENCE</scope>
    <source>
        <strain evidence="4">DAOM:BR144</strain>
    </source>
</reference>
<dbReference type="InterPro" id="IPR050187">
    <property type="entry name" value="Lipid_Phosphate_FormReg"/>
</dbReference>
<dbReference type="eggNOG" id="KOG1116">
    <property type="taxonomic scope" value="Eukaryota"/>
</dbReference>
<organism evidence="3 4">
    <name type="scientific">Globisporangium ultimum (strain ATCC 200006 / CBS 805.95 / DAOM BR144)</name>
    <name type="common">Pythium ultimum</name>
    <dbReference type="NCBI Taxonomy" id="431595"/>
    <lineage>
        <taxon>Eukaryota</taxon>
        <taxon>Sar</taxon>
        <taxon>Stramenopiles</taxon>
        <taxon>Oomycota</taxon>
        <taxon>Peronosporomycetes</taxon>
        <taxon>Pythiales</taxon>
        <taxon>Pythiaceae</taxon>
        <taxon>Globisporangium</taxon>
    </lineage>
</organism>
<name>K3WT42_GLOUD</name>
<dbReference type="PANTHER" id="PTHR12358:SF31">
    <property type="entry name" value="ACYLGLYCEROL KINASE, MITOCHONDRIAL"/>
    <property type="match status" value="1"/>
</dbReference>
<evidence type="ECO:0000313" key="4">
    <source>
        <dbReference type="Proteomes" id="UP000019132"/>
    </source>
</evidence>
<dbReference type="SUPFAM" id="SSF111331">
    <property type="entry name" value="NAD kinase/diacylglycerol kinase-like"/>
    <property type="match status" value="1"/>
</dbReference>
<dbReference type="GO" id="GO:0046512">
    <property type="term" value="P:sphingosine biosynthetic process"/>
    <property type="evidence" value="ECO:0007669"/>
    <property type="project" value="TreeGrafter"/>
</dbReference>
<dbReference type="Proteomes" id="UP000019132">
    <property type="component" value="Unassembled WGS sequence"/>
</dbReference>